<dbReference type="Pfam" id="PF04397">
    <property type="entry name" value="LytTR"/>
    <property type="match status" value="1"/>
</dbReference>
<comment type="caution">
    <text evidence="6">The sequence shown here is derived from an EMBL/GenBank/DDBJ whole genome shotgun (WGS) entry which is preliminary data.</text>
</comment>
<dbReference type="InterPro" id="IPR001789">
    <property type="entry name" value="Sig_transdc_resp-reg_receiver"/>
</dbReference>
<name>A0ABU7JG45_9GAMM</name>
<evidence type="ECO:0000256" key="2">
    <source>
        <dbReference type="ARBA" id="ARBA00023125"/>
    </source>
</evidence>
<dbReference type="SMART" id="SM00448">
    <property type="entry name" value="REC"/>
    <property type="match status" value="1"/>
</dbReference>
<dbReference type="PROSITE" id="PS50110">
    <property type="entry name" value="RESPONSE_REGULATORY"/>
    <property type="match status" value="1"/>
</dbReference>
<dbReference type="Pfam" id="PF00072">
    <property type="entry name" value="Response_reg"/>
    <property type="match status" value="1"/>
</dbReference>
<feature type="domain" description="Response regulatory" evidence="4">
    <location>
        <begin position="2"/>
        <end position="116"/>
    </location>
</feature>
<feature type="domain" description="HTH LytTR-type" evidence="5">
    <location>
        <begin position="131"/>
        <end position="233"/>
    </location>
</feature>
<dbReference type="SUPFAM" id="SSF52172">
    <property type="entry name" value="CheY-like"/>
    <property type="match status" value="1"/>
</dbReference>
<reference evidence="6 7" key="1">
    <citation type="submission" date="2023-06" db="EMBL/GenBank/DDBJ databases">
        <title>Alkalimonas sp., MEB004 an alkaliphilic bacterium isolated from Lonar Lake, India.</title>
        <authorList>
            <person name="Joshi A."/>
            <person name="Thite S."/>
        </authorList>
    </citation>
    <scope>NUCLEOTIDE SEQUENCE [LARGE SCALE GENOMIC DNA]</scope>
    <source>
        <strain evidence="6 7">MEB004</strain>
    </source>
</reference>
<proteinExistence type="predicted"/>
<evidence type="ECO:0000313" key="7">
    <source>
        <dbReference type="Proteomes" id="UP001339167"/>
    </source>
</evidence>
<dbReference type="SMART" id="SM00850">
    <property type="entry name" value="LytTR"/>
    <property type="match status" value="1"/>
</dbReference>
<accession>A0ABU7JG45</accession>
<dbReference type="PANTHER" id="PTHR48111">
    <property type="entry name" value="REGULATOR OF RPOS"/>
    <property type="match status" value="1"/>
</dbReference>
<dbReference type="RefSeq" id="WP_330087984.1">
    <property type="nucleotide sequence ID" value="NZ_JAUGZK010000006.1"/>
</dbReference>
<keyword evidence="3" id="KW-0597">Phosphoprotein</keyword>
<dbReference type="InterPro" id="IPR039420">
    <property type="entry name" value="WalR-like"/>
</dbReference>
<organism evidence="6 7">
    <name type="scientific">Alkalimonas mucilaginosa</name>
    <dbReference type="NCBI Taxonomy" id="3057676"/>
    <lineage>
        <taxon>Bacteria</taxon>
        <taxon>Pseudomonadati</taxon>
        <taxon>Pseudomonadota</taxon>
        <taxon>Gammaproteobacteria</taxon>
        <taxon>Alkalimonas</taxon>
    </lineage>
</organism>
<dbReference type="PANTHER" id="PTHR48111:SF3">
    <property type="entry name" value="TRANSCRIPTIONAL REGULATORY PROTEIN BTSR"/>
    <property type="match status" value="1"/>
</dbReference>
<dbReference type="GO" id="GO:0003677">
    <property type="term" value="F:DNA binding"/>
    <property type="evidence" value="ECO:0007669"/>
    <property type="project" value="UniProtKB-KW"/>
</dbReference>
<gene>
    <name evidence="6" type="ORF">QWF21_10400</name>
</gene>
<evidence type="ECO:0000313" key="6">
    <source>
        <dbReference type="EMBL" id="MEE2024657.1"/>
    </source>
</evidence>
<evidence type="ECO:0000259" key="5">
    <source>
        <dbReference type="PROSITE" id="PS50930"/>
    </source>
</evidence>
<protein>
    <submittedName>
        <fullName evidence="6">LytTR family DNA-binding domain-containing protein</fullName>
    </submittedName>
</protein>
<dbReference type="Proteomes" id="UP001339167">
    <property type="component" value="Unassembled WGS sequence"/>
</dbReference>
<keyword evidence="7" id="KW-1185">Reference proteome</keyword>
<dbReference type="InterPro" id="IPR007492">
    <property type="entry name" value="LytTR_DNA-bd_dom"/>
</dbReference>
<dbReference type="PROSITE" id="PS50930">
    <property type="entry name" value="HTH_LYTTR"/>
    <property type="match status" value="1"/>
</dbReference>
<dbReference type="EMBL" id="JAUGZK010000006">
    <property type="protein sequence ID" value="MEE2024657.1"/>
    <property type="molecule type" value="Genomic_DNA"/>
</dbReference>
<dbReference type="Gene3D" id="3.40.50.2300">
    <property type="match status" value="1"/>
</dbReference>
<feature type="modified residue" description="4-aspartylphosphate" evidence="3">
    <location>
        <position position="53"/>
    </location>
</feature>
<dbReference type="InterPro" id="IPR011006">
    <property type="entry name" value="CheY-like_superfamily"/>
</dbReference>
<evidence type="ECO:0000259" key="4">
    <source>
        <dbReference type="PROSITE" id="PS50110"/>
    </source>
</evidence>
<keyword evidence="2 6" id="KW-0238">DNA-binding</keyword>
<evidence type="ECO:0000256" key="3">
    <source>
        <dbReference type="PROSITE-ProRule" id="PRU00169"/>
    </source>
</evidence>
<dbReference type="Gene3D" id="2.40.50.1020">
    <property type="entry name" value="LytTr DNA-binding domain"/>
    <property type="match status" value="1"/>
</dbReference>
<keyword evidence="1" id="KW-0902">Two-component regulatory system</keyword>
<sequence length="236" mass="26770">MKVLLVDDEPLARSRLRRLLLAYPEWQVIAEAQHGAEALQLCQQHQPDLVLLDIEMPQLNGLEVARTLSELSIPPALVFVTAHPQHALDALQVAAAGYLVKPISAESLGQVLQRLAKPTRALLEAQKEKVIRYQLAGSIRQVPISAVLYLIAEDKYVRLVSTEGEALLEQSLKQLEQQYPQLLRIHRKALINREHFIALHQSTQGYQVELRGCCERLDVSRREVSRLKQLLQHRTL</sequence>
<evidence type="ECO:0000256" key="1">
    <source>
        <dbReference type="ARBA" id="ARBA00023012"/>
    </source>
</evidence>